<protein>
    <submittedName>
        <fullName evidence="9">Membrane-associated phospholipid phosphatase</fullName>
    </submittedName>
    <submittedName>
        <fullName evidence="10">Phosphatase PAP2 family protein</fullName>
    </submittedName>
</protein>
<dbReference type="SMART" id="SM00014">
    <property type="entry name" value="acidPPc"/>
    <property type="match status" value="1"/>
</dbReference>
<dbReference type="Proteomes" id="UP000261257">
    <property type="component" value="Unassembled WGS sequence"/>
</dbReference>
<feature type="transmembrane region" description="Helical" evidence="7">
    <location>
        <begin position="136"/>
        <end position="155"/>
    </location>
</feature>
<feature type="transmembrane region" description="Helical" evidence="7">
    <location>
        <begin position="66"/>
        <end position="87"/>
    </location>
</feature>
<evidence type="ECO:0000256" key="4">
    <source>
        <dbReference type="ARBA" id="ARBA00022801"/>
    </source>
</evidence>
<proteinExistence type="predicted"/>
<keyword evidence="6 7" id="KW-0472">Membrane</keyword>
<dbReference type="InterPro" id="IPR000326">
    <property type="entry name" value="PAP2/HPO"/>
</dbReference>
<feature type="transmembrane region" description="Helical" evidence="7">
    <location>
        <begin position="167"/>
        <end position="187"/>
    </location>
</feature>
<keyword evidence="4" id="KW-0378">Hydrolase</keyword>
<dbReference type="PANTHER" id="PTHR14969">
    <property type="entry name" value="SPHINGOSINE-1-PHOSPHATE PHOSPHOHYDROLASE"/>
    <property type="match status" value="1"/>
</dbReference>
<evidence type="ECO:0000256" key="6">
    <source>
        <dbReference type="ARBA" id="ARBA00023136"/>
    </source>
</evidence>
<evidence type="ECO:0000256" key="2">
    <source>
        <dbReference type="ARBA" id="ARBA00022475"/>
    </source>
</evidence>
<evidence type="ECO:0000256" key="5">
    <source>
        <dbReference type="ARBA" id="ARBA00022989"/>
    </source>
</evidence>
<accession>A0A174KEW3</accession>
<reference evidence="9 11" key="1">
    <citation type="submission" date="2015-09" db="EMBL/GenBank/DDBJ databases">
        <authorList>
            <consortium name="Pathogen Informatics"/>
        </authorList>
    </citation>
    <scope>NUCLEOTIDE SEQUENCE [LARGE SCALE GENOMIC DNA]</scope>
    <source>
        <strain evidence="9 11">2789STDY5608850</strain>
    </source>
</reference>
<evidence type="ECO:0000259" key="8">
    <source>
        <dbReference type="SMART" id="SM00014"/>
    </source>
</evidence>
<dbReference type="RefSeq" id="WP_055659270.1">
    <property type="nucleotide sequence ID" value="NZ_CABIXC010000018.1"/>
</dbReference>
<dbReference type="SUPFAM" id="SSF48317">
    <property type="entry name" value="Acid phosphatase/Vanadium-dependent haloperoxidase"/>
    <property type="match status" value="1"/>
</dbReference>
<dbReference type="AlphaFoldDB" id="A0A174KEW3"/>
<feature type="domain" description="Phosphatidic acid phosphatase type 2/haloperoxidase" evidence="8">
    <location>
        <begin position="97"/>
        <end position="212"/>
    </location>
</feature>
<feature type="transmembrane region" description="Helical" evidence="7">
    <location>
        <begin position="193"/>
        <end position="215"/>
    </location>
</feature>
<reference evidence="10 12" key="2">
    <citation type="submission" date="2018-08" db="EMBL/GenBank/DDBJ databases">
        <title>A genome reference for cultivated species of the human gut microbiota.</title>
        <authorList>
            <person name="Zou Y."/>
            <person name="Xue W."/>
            <person name="Luo G."/>
        </authorList>
    </citation>
    <scope>NUCLEOTIDE SEQUENCE [LARGE SCALE GENOMIC DNA]</scope>
    <source>
        <strain evidence="10 12">TF05-11AC</strain>
    </source>
</reference>
<comment type="subcellular location">
    <subcellularLocation>
        <location evidence="1">Cell membrane</location>
        <topology evidence="1">Multi-pass membrane protein</topology>
    </subcellularLocation>
</comment>
<dbReference type="InterPro" id="IPR036938">
    <property type="entry name" value="PAP2/HPO_sf"/>
</dbReference>
<dbReference type="EMBL" id="CYZE01000018">
    <property type="protein sequence ID" value="CUP10664.1"/>
    <property type="molecule type" value="Genomic_DNA"/>
</dbReference>
<sequence length="232" mass="25530">MLKKSKQSLIMAASLFLLFIIFTVMVKTIDVRPIGPEQSSVGFASVNKFVFELFGVNPLWYSVSEWTGAAAMATAFGFAMTGLFQLVTRRSIRKVDVPILVLGAFYGILAACYVFFEVVVINYRPVILTQGSVLEASFPSSHTMASICIMATAMIEFHDYLRKRRGWLMAADTAAVLILVLTVVGRMLSGVHWFTDIVAGVILSAALIALFCLALQYTEERYGRAGTADSRK</sequence>
<keyword evidence="5 7" id="KW-1133">Transmembrane helix</keyword>
<evidence type="ECO:0000313" key="12">
    <source>
        <dbReference type="Proteomes" id="UP000261257"/>
    </source>
</evidence>
<evidence type="ECO:0000256" key="3">
    <source>
        <dbReference type="ARBA" id="ARBA00022692"/>
    </source>
</evidence>
<keyword evidence="2" id="KW-1003">Cell membrane</keyword>
<dbReference type="GO" id="GO:0016787">
    <property type="term" value="F:hydrolase activity"/>
    <property type="evidence" value="ECO:0007669"/>
    <property type="project" value="UniProtKB-KW"/>
</dbReference>
<dbReference type="PANTHER" id="PTHR14969:SF62">
    <property type="entry name" value="DECAPRENYLPHOSPHORYL-5-PHOSPHORIBOSE PHOSPHATASE RV3807C-RELATED"/>
    <property type="match status" value="1"/>
</dbReference>
<keyword evidence="3 7" id="KW-0812">Transmembrane</keyword>
<organism evidence="9 11">
    <name type="scientific">Hungatella hathewayi</name>
    <dbReference type="NCBI Taxonomy" id="154046"/>
    <lineage>
        <taxon>Bacteria</taxon>
        <taxon>Bacillati</taxon>
        <taxon>Bacillota</taxon>
        <taxon>Clostridia</taxon>
        <taxon>Lachnospirales</taxon>
        <taxon>Lachnospiraceae</taxon>
        <taxon>Hungatella</taxon>
    </lineage>
</organism>
<evidence type="ECO:0000313" key="11">
    <source>
        <dbReference type="Proteomes" id="UP000095651"/>
    </source>
</evidence>
<dbReference type="Pfam" id="PF01569">
    <property type="entry name" value="PAP2"/>
    <property type="match status" value="1"/>
</dbReference>
<dbReference type="GO" id="GO:0005886">
    <property type="term" value="C:plasma membrane"/>
    <property type="evidence" value="ECO:0007669"/>
    <property type="project" value="UniProtKB-SubCell"/>
</dbReference>
<gene>
    <name evidence="9" type="primary">PgpB</name>
    <name evidence="10" type="ORF">DXC39_21250</name>
    <name evidence="9" type="ORF">ERS852407_04986</name>
</gene>
<feature type="transmembrane region" description="Helical" evidence="7">
    <location>
        <begin position="99"/>
        <end position="116"/>
    </location>
</feature>
<evidence type="ECO:0000256" key="1">
    <source>
        <dbReference type="ARBA" id="ARBA00004651"/>
    </source>
</evidence>
<dbReference type="EMBL" id="QSSQ01000026">
    <property type="protein sequence ID" value="RGM00493.1"/>
    <property type="molecule type" value="Genomic_DNA"/>
</dbReference>
<name>A0A174KEW3_9FIRM</name>
<evidence type="ECO:0000313" key="9">
    <source>
        <dbReference type="EMBL" id="CUP10664.1"/>
    </source>
</evidence>
<evidence type="ECO:0000256" key="7">
    <source>
        <dbReference type="SAM" id="Phobius"/>
    </source>
</evidence>
<dbReference type="Proteomes" id="UP000095651">
    <property type="component" value="Unassembled WGS sequence"/>
</dbReference>
<evidence type="ECO:0000313" key="10">
    <source>
        <dbReference type="EMBL" id="RGM00493.1"/>
    </source>
</evidence>
<dbReference type="Gene3D" id="1.20.144.10">
    <property type="entry name" value="Phosphatidic acid phosphatase type 2/haloperoxidase"/>
    <property type="match status" value="1"/>
</dbReference>